<accession>A0ABQ5CKP3</accession>
<reference evidence="1" key="2">
    <citation type="submission" date="2022-01" db="EMBL/GenBank/DDBJ databases">
        <authorList>
            <person name="Yamashiro T."/>
            <person name="Shiraishi A."/>
            <person name="Satake H."/>
            <person name="Nakayama K."/>
        </authorList>
    </citation>
    <scope>NUCLEOTIDE SEQUENCE</scope>
</reference>
<protein>
    <submittedName>
        <fullName evidence="1">Uncharacterized protein</fullName>
    </submittedName>
</protein>
<evidence type="ECO:0000313" key="2">
    <source>
        <dbReference type="Proteomes" id="UP001151760"/>
    </source>
</evidence>
<dbReference type="Proteomes" id="UP001151760">
    <property type="component" value="Unassembled WGS sequence"/>
</dbReference>
<dbReference type="EMBL" id="BQNB010014352">
    <property type="protein sequence ID" value="GJT27142.1"/>
    <property type="molecule type" value="Genomic_DNA"/>
</dbReference>
<sequence>MASDGSERDAKDALSKLLQMGMVEDYQQEFEMLIKRVTIPESLLKSFYISGLKLNLQCLLLRSNLKTLDEAFSLARAAETRFANLDILEFLRSNPSTLGEDFFKARITEARFEIIAKEDKEHIVEKKIDVILPLQGEFASPKAKGSLNADEYIGVEEVVGGGEALGIGEDDDLGDAATDGGDDEVESGDISILNSLIGHGSSRSLQLGEKPARGMFMCSSTMAARIILFDPTSSKYCVYLPTLRRCLRFILAEVKLFCVRTCVPM</sequence>
<comment type="caution">
    <text evidence="1">The sequence shown here is derived from an EMBL/GenBank/DDBJ whole genome shotgun (WGS) entry which is preliminary data.</text>
</comment>
<keyword evidence="2" id="KW-1185">Reference proteome</keyword>
<gene>
    <name evidence="1" type="ORF">Tco_0907417</name>
</gene>
<reference evidence="1" key="1">
    <citation type="journal article" date="2022" name="Int. J. Mol. Sci.">
        <title>Draft Genome of Tanacetum Coccineum: Genomic Comparison of Closely Related Tanacetum-Family Plants.</title>
        <authorList>
            <person name="Yamashiro T."/>
            <person name="Shiraishi A."/>
            <person name="Nakayama K."/>
            <person name="Satake H."/>
        </authorList>
    </citation>
    <scope>NUCLEOTIDE SEQUENCE</scope>
</reference>
<organism evidence="1 2">
    <name type="scientific">Tanacetum coccineum</name>
    <dbReference type="NCBI Taxonomy" id="301880"/>
    <lineage>
        <taxon>Eukaryota</taxon>
        <taxon>Viridiplantae</taxon>
        <taxon>Streptophyta</taxon>
        <taxon>Embryophyta</taxon>
        <taxon>Tracheophyta</taxon>
        <taxon>Spermatophyta</taxon>
        <taxon>Magnoliopsida</taxon>
        <taxon>eudicotyledons</taxon>
        <taxon>Gunneridae</taxon>
        <taxon>Pentapetalae</taxon>
        <taxon>asterids</taxon>
        <taxon>campanulids</taxon>
        <taxon>Asterales</taxon>
        <taxon>Asteraceae</taxon>
        <taxon>Asteroideae</taxon>
        <taxon>Anthemideae</taxon>
        <taxon>Anthemidinae</taxon>
        <taxon>Tanacetum</taxon>
    </lineage>
</organism>
<proteinExistence type="predicted"/>
<name>A0ABQ5CKP3_9ASTR</name>
<evidence type="ECO:0000313" key="1">
    <source>
        <dbReference type="EMBL" id="GJT27142.1"/>
    </source>
</evidence>